<comment type="caution">
    <text evidence="1">The sequence shown here is derived from an EMBL/GenBank/DDBJ whole genome shotgun (WGS) entry which is preliminary data.</text>
</comment>
<evidence type="ECO:0008006" key="3">
    <source>
        <dbReference type="Google" id="ProtNLM"/>
    </source>
</evidence>
<dbReference type="OrthoDB" id="10000220at2759"/>
<protein>
    <recommendedName>
        <fullName evidence="3">F-box domain-containing protein</fullName>
    </recommendedName>
</protein>
<evidence type="ECO:0000313" key="1">
    <source>
        <dbReference type="EMBL" id="CAF1476542.1"/>
    </source>
</evidence>
<dbReference type="SUPFAM" id="SSF52047">
    <property type="entry name" value="RNI-like"/>
    <property type="match status" value="1"/>
</dbReference>
<sequence length="557" mass="65791">MYLCRIDVLPVELLYTIFTYLSAHEIFYAFYNLSDYVDAVLVNYDRYLVNFCSVLKSQFDVTCYYIRPDRVISLTLSDDDETPGQSEIFFSRFNIEQFIYLRSLDVSFMNDNTCKQLSNLDQLKYLSSLEMPRLFQPYCIDFDSAIRNLLPQLNRLAVHNTFHLVDHPLPRLRHLNLKFCNCRQLSSLLNQMPNLYSLDIILSVDLHTNWSYDVPRLTHLRRFVLSTNGEHVTMIQIEQLLSKIPNLTHFELDTQGNIDLIDGQQWELLVSHLIVFNFRIHLFCPLLNFSKNTILESFRSLFWLEHKQWFVSYDDPDIFTVPRFASNIVTHPYANWPPLCTSSDFNFDQCVRCIRLSLLDPVPPSFINVTSLVFDTEEITTDVGLFAFLKLLEHMPCVHSLSFRNLPVLTSASNNVVLKNIRTLHVQNAYITAENRLQLDINRLCMIFPQIERLNMELTSRQDFVLLVDQLKYLSIVKVEFYHLSSIDTDSYLTRDWLTKNSRRLKTNNNFMYKCIHDKIHLWINNDKTEFQTSDQWTVFPVSLLKWVMSWFSDRQI</sequence>
<dbReference type="Proteomes" id="UP000663834">
    <property type="component" value="Unassembled WGS sequence"/>
</dbReference>
<organism evidence="1 2">
    <name type="scientific">Rotaria magnacalcarata</name>
    <dbReference type="NCBI Taxonomy" id="392030"/>
    <lineage>
        <taxon>Eukaryota</taxon>
        <taxon>Metazoa</taxon>
        <taxon>Spiralia</taxon>
        <taxon>Gnathifera</taxon>
        <taxon>Rotifera</taxon>
        <taxon>Eurotatoria</taxon>
        <taxon>Bdelloidea</taxon>
        <taxon>Philodinida</taxon>
        <taxon>Philodinidae</taxon>
        <taxon>Rotaria</taxon>
    </lineage>
</organism>
<evidence type="ECO:0000313" key="2">
    <source>
        <dbReference type="Proteomes" id="UP000663834"/>
    </source>
</evidence>
<reference evidence="1" key="1">
    <citation type="submission" date="2021-02" db="EMBL/GenBank/DDBJ databases">
        <authorList>
            <person name="Nowell W R."/>
        </authorList>
    </citation>
    <scope>NUCLEOTIDE SEQUENCE</scope>
</reference>
<proteinExistence type="predicted"/>
<accession>A0A815REP9</accession>
<dbReference type="InterPro" id="IPR032675">
    <property type="entry name" value="LRR_dom_sf"/>
</dbReference>
<dbReference type="AlphaFoldDB" id="A0A815REP9"/>
<gene>
    <name evidence="1" type="ORF">KQP761_LOCUS13327</name>
</gene>
<name>A0A815REP9_9BILA</name>
<dbReference type="Gene3D" id="3.80.10.10">
    <property type="entry name" value="Ribonuclease Inhibitor"/>
    <property type="match status" value="1"/>
</dbReference>
<dbReference type="EMBL" id="CAJNOW010006169">
    <property type="protein sequence ID" value="CAF1476542.1"/>
    <property type="molecule type" value="Genomic_DNA"/>
</dbReference>